<reference evidence="3" key="1">
    <citation type="submission" date="2016-10" db="EMBL/GenBank/DDBJ databases">
        <authorList>
            <person name="Varghese N."/>
            <person name="Submissions S."/>
        </authorList>
    </citation>
    <scope>NUCLEOTIDE SEQUENCE [LARGE SCALE GENOMIC DNA]</scope>
    <source>
        <strain evidence="3">CGMCC 4.7042</strain>
    </source>
</reference>
<name>A0A1H0DPQ9_9ACTN</name>
<accession>A0A1H0DPQ9</accession>
<dbReference type="EMBL" id="FNHI01000035">
    <property type="protein sequence ID" value="SDN71971.1"/>
    <property type="molecule type" value="Genomic_DNA"/>
</dbReference>
<dbReference type="AlphaFoldDB" id="A0A1H0DPQ9"/>
<evidence type="ECO:0000313" key="2">
    <source>
        <dbReference type="EMBL" id="SDN71971.1"/>
    </source>
</evidence>
<gene>
    <name evidence="2" type="ORF">SAMN05444921_13529</name>
</gene>
<protein>
    <submittedName>
        <fullName evidence="2">Uncharacterized protein</fullName>
    </submittedName>
</protein>
<evidence type="ECO:0000313" key="3">
    <source>
        <dbReference type="Proteomes" id="UP000199063"/>
    </source>
</evidence>
<sequence length="257" mass="27912">MSEMWCSPRTPPPSTPAARRGRWPYLRNLAIGRLRLLGADNIAETTRAIRDTPEHALWIWGHHRQPTPTGNLKPPCTRQSCTKTRWAPTGGPPLRRSSCSARAPRTTTTSAYTQPRAPPVQSSSTAQKERAAPPTCGGRTTADRRPRQGVHAVRVRPLTSRHSTGDGARCPRTMHGCATRFRVPEWWCKTATAGPSRRFAGTGGSPISRCPANSSPATGLPPETGRPTGSSARALARRGDGRRPPVKAARMRTRTLG</sequence>
<feature type="region of interest" description="Disordered" evidence="1">
    <location>
        <begin position="69"/>
        <end position="169"/>
    </location>
</feature>
<organism evidence="2 3">
    <name type="scientific">Streptomyces wuyuanensis</name>
    <dbReference type="NCBI Taxonomy" id="1196353"/>
    <lineage>
        <taxon>Bacteria</taxon>
        <taxon>Bacillati</taxon>
        <taxon>Actinomycetota</taxon>
        <taxon>Actinomycetes</taxon>
        <taxon>Kitasatosporales</taxon>
        <taxon>Streptomycetaceae</taxon>
        <taxon>Streptomyces</taxon>
    </lineage>
</organism>
<proteinExistence type="predicted"/>
<keyword evidence="3" id="KW-1185">Reference proteome</keyword>
<dbReference type="Proteomes" id="UP000199063">
    <property type="component" value="Unassembled WGS sequence"/>
</dbReference>
<feature type="compositionally biased region" description="Low complexity" evidence="1">
    <location>
        <begin position="92"/>
        <end position="115"/>
    </location>
</feature>
<feature type="region of interest" description="Disordered" evidence="1">
    <location>
        <begin position="197"/>
        <end position="257"/>
    </location>
</feature>
<evidence type="ECO:0000256" key="1">
    <source>
        <dbReference type="SAM" id="MobiDB-lite"/>
    </source>
</evidence>